<protein>
    <submittedName>
        <fullName evidence="2">Uncharacterized protein</fullName>
    </submittedName>
</protein>
<evidence type="ECO:0000256" key="1">
    <source>
        <dbReference type="SAM" id="MobiDB-lite"/>
    </source>
</evidence>
<organism evidence="2">
    <name type="scientific">uncultured Solirubrobacteraceae bacterium</name>
    <dbReference type="NCBI Taxonomy" id="1162706"/>
    <lineage>
        <taxon>Bacteria</taxon>
        <taxon>Bacillati</taxon>
        <taxon>Actinomycetota</taxon>
        <taxon>Thermoleophilia</taxon>
        <taxon>Solirubrobacterales</taxon>
        <taxon>Solirubrobacteraceae</taxon>
        <taxon>environmental samples</taxon>
    </lineage>
</organism>
<feature type="compositionally biased region" description="Basic residues" evidence="1">
    <location>
        <begin position="12"/>
        <end position="22"/>
    </location>
</feature>
<feature type="compositionally biased region" description="Basic and acidic residues" evidence="1">
    <location>
        <begin position="35"/>
        <end position="47"/>
    </location>
</feature>
<sequence>EDEDPGRCARAERRRCRGSRERRRSEQAGQEDADHEAHRCGRGAESRRPRRQGQQRRALRRAARDRLLQDPHQGHRRIVGCSHPRGAGRCRRSHSCGAVRHGVGRQEAERLRQGRRPGAHPADPGQPERVLRQRPQRRVPHRRPARTAGGQPEDAV</sequence>
<gene>
    <name evidence="2" type="ORF">AVDCRST_MAG53-3035</name>
</gene>
<name>A0A6J4T667_9ACTN</name>
<feature type="non-terminal residue" evidence="2">
    <location>
        <position position="156"/>
    </location>
</feature>
<feature type="compositionally biased region" description="Basic residues" evidence="1">
    <location>
        <begin position="132"/>
        <end position="145"/>
    </location>
</feature>
<evidence type="ECO:0000313" key="2">
    <source>
        <dbReference type="EMBL" id="CAA9515045.1"/>
    </source>
</evidence>
<feature type="region of interest" description="Disordered" evidence="1">
    <location>
        <begin position="1"/>
        <end position="156"/>
    </location>
</feature>
<proteinExistence type="predicted"/>
<reference evidence="2" key="1">
    <citation type="submission" date="2020-02" db="EMBL/GenBank/DDBJ databases">
        <authorList>
            <person name="Meier V. D."/>
        </authorList>
    </citation>
    <scope>NUCLEOTIDE SEQUENCE</scope>
    <source>
        <strain evidence="2">AVDCRST_MAG53</strain>
    </source>
</reference>
<dbReference type="EMBL" id="CADCVR010000090">
    <property type="protein sequence ID" value="CAA9515045.1"/>
    <property type="molecule type" value="Genomic_DNA"/>
</dbReference>
<feature type="compositionally biased region" description="Basic residues" evidence="1">
    <location>
        <begin position="48"/>
        <end position="61"/>
    </location>
</feature>
<feature type="compositionally biased region" description="Basic and acidic residues" evidence="1">
    <location>
        <begin position="1"/>
        <end position="11"/>
    </location>
</feature>
<accession>A0A6J4T667</accession>
<feature type="compositionally biased region" description="Basic and acidic residues" evidence="1">
    <location>
        <begin position="62"/>
        <end position="73"/>
    </location>
</feature>
<feature type="non-terminal residue" evidence="2">
    <location>
        <position position="1"/>
    </location>
</feature>
<dbReference type="AlphaFoldDB" id="A0A6J4T667"/>